<keyword evidence="2" id="KW-0813">Transport</keyword>
<evidence type="ECO:0000313" key="6">
    <source>
        <dbReference type="EMBL" id="RAI01628.1"/>
    </source>
</evidence>
<dbReference type="InterPro" id="IPR003439">
    <property type="entry name" value="ABC_transporter-like_ATP-bd"/>
</dbReference>
<dbReference type="InterPro" id="IPR003593">
    <property type="entry name" value="AAA+_ATPase"/>
</dbReference>
<dbReference type="SUPFAM" id="SSF52540">
    <property type="entry name" value="P-loop containing nucleoside triphosphate hydrolases"/>
    <property type="match status" value="1"/>
</dbReference>
<keyword evidence="4 6" id="KW-0067">ATP-binding</keyword>
<dbReference type="RefSeq" id="WP_111344613.1">
    <property type="nucleotide sequence ID" value="NZ_JAIWKD010000002.1"/>
</dbReference>
<comment type="similarity">
    <text evidence="1">Belongs to the ABC transporter superfamily.</text>
</comment>
<dbReference type="PROSITE" id="PS50893">
    <property type="entry name" value="ABC_TRANSPORTER_2"/>
    <property type="match status" value="1"/>
</dbReference>
<comment type="caution">
    <text evidence="6">The sequence shown here is derived from an EMBL/GenBank/DDBJ whole genome shotgun (WGS) entry which is preliminary data.</text>
</comment>
<dbReference type="EMBL" id="QHHQ01000002">
    <property type="protein sequence ID" value="RAI01628.1"/>
    <property type="molecule type" value="Genomic_DNA"/>
</dbReference>
<dbReference type="Proteomes" id="UP000249590">
    <property type="component" value="Unassembled WGS sequence"/>
</dbReference>
<keyword evidence="7" id="KW-1185">Reference proteome</keyword>
<gene>
    <name evidence="6" type="ORF">DLJ53_09420</name>
</gene>
<dbReference type="OrthoDB" id="9802264at2"/>
<sequence>MPSGTETPNGHAIVLDGVERVFESRDGEQIQALKGVNLTVSEHEFVSLVGQSGCGKSTLLRLVAGLLAPTVGRVAIHGETVTEPRTDTGLVFQSPTLLPWASILDNLLFPLRMLHRPIDAEARERALALLELVGLAGFASRYPKELSGGMQQRAGICRALMHDPDVLLMDEPFGALDALTREEMSRELLDLCVRRPKTVLFVTHSITESVLLSDRVVVMSPRPGRIQEIVTVPLPRENRIGSEASHEFQSCAQHIRDLIFGRRHAAA</sequence>
<dbReference type="PROSITE" id="PS00211">
    <property type="entry name" value="ABC_TRANSPORTER_1"/>
    <property type="match status" value="1"/>
</dbReference>
<dbReference type="Gene3D" id="3.40.50.300">
    <property type="entry name" value="P-loop containing nucleotide triphosphate hydrolases"/>
    <property type="match status" value="1"/>
</dbReference>
<dbReference type="GO" id="GO:0016887">
    <property type="term" value="F:ATP hydrolysis activity"/>
    <property type="evidence" value="ECO:0007669"/>
    <property type="project" value="InterPro"/>
</dbReference>
<dbReference type="InterPro" id="IPR017871">
    <property type="entry name" value="ABC_transporter-like_CS"/>
</dbReference>
<dbReference type="PANTHER" id="PTHR42788:SF13">
    <property type="entry name" value="ALIPHATIC SULFONATES IMPORT ATP-BINDING PROTEIN SSUB"/>
    <property type="match status" value="1"/>
</dbReference>
<organism evidence="6 7">
    <name type="scientific">Acuticoccus sediminis</name>
    <dbReference type="NCBI Taxonomy" id="2184697"/>
    <lineage>
        <taxon>Bacteria</taxon>
        <taxon>Pseudomonadati</taxon>
        <taxon>Pseudomonadota</taxon>
        <taxon>Alphaproteobacteria</taxon>
        <taxon>Hyphomicrobiales</taxon>
        <taxon>Amorphaceae</taxon>
        <taxon>Acuticoccus</taxon>
    </lineage>
</organism>
<dbReference type="AlphaFoldDB" id="A0A8B2NTN0"/>
<evidence type="ECO:0000256" key="4">
    <source>
        <dbReference type="ARBA" id="ARBA00022840"/>
    </source>
</evidence>
<feature type="domain" description="ABC transporter" evidence="5">
    <location>
        <begin position="13"/>
        <end position="248"/>
    </location>
</feature>
<evidence type="ECO:0000259" key="5">
    <source>
        <dbReference type="PROSITE" id="PS50893"/>
    </source>
</evidence>
<dbReference type="PANTHER" id="PTHR42788">
    <property type="entry name" value="TAURINE IMPORT ATP-BINDING PROTEIN-RELATED"/>
    <property type="match status" value="1"/>
</dbReference>
<evidence type="ECO:0000256" key="3">
    <source>
        <dbReference type="ARBA" id="ARBA00022741"/>
    </source>
</evidence>
<dbReference type="GO" id="GO:0005524">
    <property type="term" value="F:ATP binding"/>
    <property type="evidence" value="ECO:0007669"/>
    <property type="project" value="UniProtKB-KW"/>
</dbReference>
<dbReference type="InterPro" id="IPR027417">
    <property type="entry name" value="P-loop_NTPase"/>
</dbReference>
<dbReference type="Pfam" id="PF00005">
    <property type="entry name" value="ABC_tran"/>
    <property type="match status" value="1"/>
</dbReference>
<proteinExistence type="inferred from homology"/>
<dbReference type="CDD" id="cd03293">
    <property type="entry name" value="ABC_NrtD_SsuB_transporters"/>
    <property type="match status" value="1"/>
</dbReference>
<accession>A0A8B2NTN0</accession>
<protein>
    <submittedName>
        <fullName evidence="6">Nitrate/sulfonate/bicarbonate ABC transporter ATP-binding protein</fullName>
    </submittedName>
</protein>
<name>A0A8B2NTN0_9HYPH</name>
<evidence type="ECO:0000313" key="7">
    <source>
        <dbReference type="Proteomes" id="UP000249590"/>
    </source>
</evidence>
<evidence type="ECO:0000256" key="2">
    <source>
        <dbReference type="ARBA" id="ARBA00022448"/>
    </source>
</evidence>
<evidence type="ECO:0000256" key="1">
    <source>
        <dbReference type="ARBA" id="ARBA00005417"/>
    </source>
</evidence>
<reference evidence="6 7" key="1">
    <citation type="submission" date="2018-05" db="EMBL/GenBank/DDBJ databases">
        <title>Acuticoccus sediminis sp. nov., isolated from deep-sea sediment of Indian Ocean.</title>
        <authorList>
            <person name="Liu X."/>
            <person name="Lai Q."/>
            <person name="Du Y."/>
            <person name="Sun F."/>
            <person name="Zhang X."/>
            <person name="Wang S."/>
            <person name="Shao Z."/>
        </authorList>
    </citation>
    <scope>NUCLEOTIDE SEQUENCE [LARGE SCALE GENOMIC DNA]</scope>
    <source>
        <strain evidence="6 7">PTG4-2</strain>
    </source>
</reference>
<dbReference type="InterPro" id="IPR050166">
    <property type="entry name" value="ABC_transporter_ATP-bind"/>
</dbReference>
<dbReference type="SMART" id="SM00382">
    <property type="entry name" value="AAA"/>
    <property type="match status" value="1"/>
</dbReference>
<keyword evidence="3" id="KW-0547">Nucleotide-binding</keyword>